<dbReference type="Proteomes" id="UP000013009">
    <property type="component" value="Unassembled WGS sequence"/>
</dbReference>
<dbReference type="RefSeq" id="WP_005273963.1">
    <property type="nucleotide sequence ID" value="NZ_KB850195.1"/>
</dbReference>
<accession>N9PJ72</accession>
<dbReference type="HOGENOM" id="CLU_2393181_0_0_6"/>
<sequence>MNAKQEFKVGDEITAKFKNHLNQELTVTGRIREVNNEVLCCNDLETSRPFAVNFDEVINHKVCCETLDHPEDYTSPNCKKYDLEQALKGGCDE</sequence>
<organism evidence="1 2">
    <name type="scientific">Acinetobacter colistiniresistens</name>
    <dbReference type="NCBI Taxonomy" id="280145"/>
    <lineage>
        <taxon>Bacteria</taxon>
        <taxon>Pseudomonadati</taxon>
        <taxon>Pseudomonadota</taxon>
        <taxon>Gammaproteobacteria</taxon>
        <taxon>Moraxellales</taxon>
        <taxon>Moraxellaceae</taxon>
        <taxon>Acinetobacter</taxon>
    </lineage>
</organism>
<protein>
    <submittedName>
        <fullName evidence="1">Uncharacterized protein</fullName>
    </submittedName>
</protein>
<gene>
    <name evidence="1" type="ORF">F889_02153</name>
</gene>
<dbReference type="PATRIC" id="fig|1217695.3.peg.2093"/>
<comment type="caution">
    <text evidence="1">The sequence shown here is derived from an EMBL/GenBank/DDBJ whole genome shotgun (WGS) entry which is preliminary data.</text>
</comment>
<keyword evidence="2" id="KW-1185">Reference proteome</keyword>
<evidence type="ECO:0000313" key="1">
    <source>
        <dbReference type="EMBL" id="ENX33493.1"/>
    </source>
</evidence>
<evidence type="ECO:0000313" key="2">
    <source>
        <dbReference type="Proteomes" id="UP000013009"/>
    </source>
</evidence>
<dbReference type="EMBL" id="APRZ01000017">
    <property type="protein sequence ID" value="ENX33493.1"/>
    <property type="molecule type" value="Genomic_DNA"/>
</dbReference>
<dbReference type="AlphaFoldDB" id="N9PJ72"/>
<reference evidence="1 2" key="1">
    <citation type="submission" date="2013-02" db="EMBL/GenBank/DDBJ databases">
        <title>The Genome Sequence of Acinetobacter sp. NIPH 1859.</title>
        <authorList>
            <consortium name="The Broad Institute Genome Sequencing Platform"/>
            <consortium name="The Broad Institute Genome Sequencing Center for Infectious Disease"/>
            <person name="Cerqueira G."/>
            <person name="Feldgarden M."/>
            <person name="Courvalin P."/>
            <person name="Perichon B."/>
            <person name="Grillot-Courvalin C."/>
            <person name="Clermont D."/>
            <person name="Rocha E."/>
            <person name="Yoon E.-J."/>
            <person name="Nemec A."/>
            <person name="Walker B."/>
            <person name="Young S.K."/>
            <person name="Zeng Q."/>
            <person name="Gargeya S."/>
            <person name="Fitzgerald M."/>
            <person name="Haas B."/>
            <person name="Abouelleil A."/>
            <person name="Alvarado L."/>
            <person name="Arachchi H.M."/>
            <person name="Berlin A.M."/>
            <person name="Chapman S.B."/>
            <person name="Dewar J."/>
            <person name="Goldberg J."/>
            <person name="Griggs A."/>
            <person name="Gujja S."/>
            <person name="Hansen M."/>
            <person name="Howarth C."/>
            <person name="Imamovic A."/>
            <person name="Larimer J."/>
            <person name="McCowan C."/>
            <person name="Murphy C."/>
            <person name="Neiman D."/>
            <person name="Pearson M."/>
            <person name="Priest M."/>
            <person name="Roberts A."/>
            <person name="Saif S."/>
            <person name="Shea T."/>
            <person name="Sisk P."/>
            <person name="Sykes S."/>
            <person name="Wortman J."/>
            <person name="Nusbaum C."/>
            <person name="Birren B."/>
        </authorList>
    </citation>
    <scope>NUCLEOTIDE SEQUENCE [LARGE SCALE GENOMIC DNA]</scope>
    <source>
        <strain evidence="1 2">NIPH 1859</strain>
    </source>
</reference>
<dbReference type="OrthoDB" id="6694624at2"/>
<name>N9PJ72_9GAMM</name>
<proteinExistence type="predicted"/>